<proteinExistence type="predicted"/>
<keyword evidence="2" id="KW-1185">Reference proteome</keyword>
<evidence type="ECO:0000313" key="1">
    <source>
        <dbReference type="EMBL" id="OMP13572.1"/>
    </source>
</evidence>
<dbReference type="Proteomes" id="UP000187203">
    <property type="component" value="Unassembled WGS sequence"/>
</dbReference>
<organism evidence="1 2">
    <name type="scientific">Corchorus olitorius</name>
    <dbReference type="NCBI Taxonomy" id="93759"/>
    <lineage>
        <taxon>Eukaryota</taxon>
        <taxon>Viridiplantae</taxon>
        <taxon>Streptophyta</taxon>
        <taxon>Embryophyta</taxon>
        <taxon>Tracheophyta</taxon>
        <taxon>Spermatophyta</taxon>
        <taxon>Magnoliopsida</taxon>
        <taxon>eudicotyledons</taxon>
        <taxon>Gunneridae</taxon>
        <taxon>Pentapetalae</taxon>
        <taxon>rosids</taxon>
        <taxon>malvids</taxon>
        <taxon>Malvales</taxon>
        <taxon>Malvaceae</taxon>
        <taxon>Grewioideae</taxon>
        <taxon>Apeibeae</taxon>
        <taxon>Corchorus</taxon>
    </lineage>
</organism>
<feature type="non-terminal residue" evidence="1">
    <location>
        <position position="1"/>
    </location>
</feature>
<dbReference type="OrthoDB" id="1920313at2759"/>
<dbReference type="EMBL" id="AWUE01003893">
    <property type="protein sequence ID" value="OMP13572.1"/>
    <property type="molecule type" value="Genomic_DNA"/>
</dbReference>
<dbReference type="AlphaFoldDB" id="A0A1R3L2K5"/>
<protein>
    <submittedName>
        <fullName evidence="1">Uncharacterized protein</fullName>
    </submittedName>
</protein>
<reference evidence="2" key="1">
    <citation type="submission" date="2013-09" db="EMBL/GenBank/DDBJ databases">
        <title>Corchorus olitorius genome sequencing.</title>
        <authorList>
            <person name="Alam M."/>
            <person name="Haque M.S."/>
            <person name="Islam M.S."/>
            <person name="Emdad E.M."/>
            <person name="Islam M.M."/>
            <person name="Ahmed B."/>
            <person name="Halim A."/>
            <person name="Hossen Q.M.M."/>
            <person name="Hossain M.Z."/>
            <person name="Ahmed R."/>
            <person name="Khan M.M."/>
            <person name="Islam R."/>
            <person name="Rashid M.M."/>
            <person name="Khan S.A."/>
            <person name="Rahman M.S."/>
            <person name="Alam M."/>
            <person name="Yahiya A.S."/>
            <person name="Khan M.S."/>
            <person name="Azam M.S."/>
            <person name="Haque T."/>
            <person name="Lashkar M.Z.H."/>
            <person name="Akhand A.I."/>
            <person name="Morshed G."/>
            <person name="Roy S."/>
            <person name="Uddin K.S."/>
            <person name="Rabeya T."/>
            <person name="Hossain A.S."/>
            <person name="Chowdhury A."/>
            <person name="Snigdha A.R."/>
            <person name="Mortoza M.S."/>
            <person name="Matin S.A."/>
            <person name="Hoque S.M.E."/>
            <person name="Islam M.K."/>
            <person name="Roy D.K."/>
            <person name="Haider R."/>
            <person name="Moosa M.M."/>
            <person name="Elias S.M."/>
            <person name="Hasan A.M."/>
            <person name="Jahan S."/>
            <person name="Shafiuddin M."/>
            <person name="Mahmood N."/>
            <person name="Shommy N.S."/>
        </authorList>
    </citation>
    <scope>NUCLEOTIDE SEQUENCE [LARGE SCALE GENOMIC DNA]</scope>
    <source>
        <strain evidence="2">cv. O-4</strain>
    </source>
</reference>
<evidence type="ECO:0000313" key="2">
    <source>
        <dbReference type="Proteomes" id="UP000187203"/>
    </source>
</evidence>
<name>A0A1R3L2K5_9ROSI</name>
<accession>A0A1R3L2K5</accession>
<gene>
    <name evidence="1" type="ORF">COLO4_01397</name>
</gene>
<comment type="caution">
    <text evidence="1">The sequence shown here is derived from an EMBL/GenBank/DDBJ whole genome shotgun (WGS) entry which is preliminary data.</text>
</comment>
<sequence length="211" mass="23611">LDQVLVGRLQVDLAEIQVLAERRVERAEDVAILRGQAGHRDAVGRQNVDRDLPPLAFIADEEVRDVLDDWPAQRDAELLVLRGDFGDLGGEDFGRATVAQILVGEVEKALAMELVGARLGARDDRDRADLVQLRLVVRRQHLILADRELRERVARRAVLPGQAAAQHVILLADAIDEDVDRVRSLRTALDTLDNPYIPYQCMDSYLSSNRI</sequence>